<comment type="caution">
    <text evidence="1">The sequence shown here is derived from an EMBL/GenBank/DDBJ whole genome shotgun (WGS) entry which is preliminary data.</text>
</comment>
<gene>
    <name evidence="1" type="ORF">L1049_022318</name>
</gene>
<dbReference type="EMBL" id="JBBPBK010000011">
    <property type="protein sequence ID" value="KAK9275060.1"/>
    <property type="molecule type" value="Genomic_DNA"/>
</dbReference>
<protein>
    <submittedName>
        <fullName evidence="1">Uncharacterized protein</fullName>
    </submittedName>
</protein>
<reference evidence="1 2" key="1">
    <citation type="journal article" date="2024" name="Plant J.">
        <title>Genome sequences and population genomics reveal climatic adaptation and genomic divergence between two closely related sweetgum species.</title>
        <authorList>
            <person name="Xu W.Q."/>
            <person name="Ren C.Q."/>
            <person name="Zhang X.Y."/>
            <person name="Comes H.P."/>
            <person name="Liu X.H."/>
            <person name="Li Y.G."/>
            <person name="Kettle C.J."/>
            <person name="Jalonen R."/>
            <person name="Gaisberger H."/>
            <person name="Ma Y.Z."/>
            <person name="Qiu Y.X."/>
        </authorList>
    </citation>
    <scope>NUCLEOTIDE SEQUENCE [LARGE SCALE GENOMIC DNA]</scope>
    <source>
        <strain evidence="1">Hangzhou</strain>
    </source>
</reference>
<organism evidence="1 2">
    <name type="scientific">Liquidambar formosana</name>
    <name type="common">Formosan gum</name>
    <dbReference type="NCBI Taxonomy" id="63359"/>
    <lineage>
        <taxon>Eukaryota</taxon>
        <taxon>Viridiplantae</taxon>
        <taxon>Streptophyta</taxon>
        <taxon>Embryophyta</taxon>
        <taxon>Tracheophyta</taxon>
        <taxon>Spermatophyta</taxon>
        <taxon>Magnoliopsida</taxon>
        <taxon>eudicotyledons</taxon>
        <taxon>Gunneridae</taxon>
        <taxon>Pentapetalae</taxon>
        <taxon>Saxifragales</taxon>
        <taxon>Altingiaceae</taxon>
        <taxon>Liquidambar</taxon>
    </lineage>
</organism>
<name>A0AAP0RDN9_LIQFO</name>
<sequence length="181" mass="20010">MLSVPNFGNLMNPWSNVLRLQADATQLAKIQLMQNLLRVINTTSPLPNMVESNFIGSQNLTPFEGLLNGTSTEFQNPVLTPQPTSDYQPISNPWAGFEGGFSSEVFNIDNNSLSNSYDIQTEKSLPVSVSASPECSSANQMESNIDPTYISTQSPTSSVFEAWREFLDDETFGSDWQDILD</sequence>
<proteinExistence type="predicted"/>
<dbReference type="AlphaFoldDB" id="A0AAP0RDN9"/>
<dbReference type="Proteomes" id="UP001415857">
    <property type="component" value="Unassembled WGS sequence"/>
</dbReference>
<keyword evidence="2" id="KW-1185">Reference proteome</keyword>
<evidence type="ECO:0000313" key="2">
    <source>
        <dbReference type="Proteomes" id="UP001415857"/>
    </source>
</evidence>
<accession>A0AAP0RDN9</accession>
<evidence type="ECO:0000313" key="1">
    <source>
        <dbReference type="EMBL" id="KAK9275060.1"/>
    </source>
</evidence>